<dbReference type="EMBL" id="CP034464">
    <property type="protein sequence ID" value="AZP12444.1"/>
    <property type="molecule type" value="Genomic_DNA"/>
</dbReference>
<sequence>MAGITLAQAQAQAPLDAYLAAEVAVLGSQSYEIAGRKLTRAHLDFIQEGITIWSNRVGREL</sequence>
<reference evidence="1 2" key="1">
    <citation type="journal article" date="2011" name="Int. J. Syst. Evol. Microbiol.">
        <title>Description of Undibacterium oligocarboniphilum sp. nov., isolated from purified water, and Undibacterium pigrum strain CCUG 49012 as the type strain of Undibacterium parvum sp. nov., and emended descriptions of the genus Undibacterium and the species Undibacterium pigrum.</title>
        <authorList>
            <person name="Eder W."/>
            <person name="Wanner G."/>
            <person name="Ludwig W."/>
            <person name="Busse H.J."/>
            <person name="Ziemke-Kageler F."/>
            <person name="Lang E."/>
        </authorList>
    </citation>
    <scope>NUCLEOTIDE SEQUENCE [LARGE SCALE GENOMIC DNA]</scope>
    <source>
        <strain evidence="1 2">DSM 23061</strain>
    </source>
</reference>
<dbReference type="AlphaFoldDB" id="A0A3Q9BR07"/>
<dbReference type="InterPro" id="IPR046146">
    <property type="entry name" value="DUF6148"/>
</dbReference>
<gene>
    <name evidence="1" type="ORF">EJN92_10770</name>
</gene>
<name>A0A3Q9BR07_9BURK</name>
<dbReference type="Pfam" id="PF19645">
    <property type="entry name" value="DUF6148"/>
    <property type="match status" value="1"/>
</dbReference>
<evidence type="ECO:0000313" key="1">
    <source>
        <dbReference type="EMBL" id="AZP12444.1"/>
    </source>
</evidence>
<organism evidence="1 2">
    <name type="scientific">Undibacterium parvum</name>
    <dbReference type="NCBI Taxonomy" id="401471"/>
    <lineage>
        <taxon>Bacteria</taxon>
        <taxon>Pseudomonadati</taxon>
        <taxon>Pseudomonadota</taxon>
        <taxon>Betaproteobacteria</taxon>
        <taxon>Burkholderiales</taxon>
        <taxon>Oxalobacteraceae</taxon>
        <taxon>Undibacterium</taxon>
    </lineage>
</organism>
<keyword evidence="2" id="KW-1185">Reference proteome</keyword>
<evidence type="ECO:0000313" key="2">
    <source>
        <dbReference type="Proteomes" id="UP000275663"/>
    </source>
</evidence>
<accession>A0A3Q9BR07</accession>
<dbReference type="Proteomes" id="UP000275663">
    <property type="component" value="Chromosome"/>
</dbReference>
<protein>
    <submittedName>
        <fullName evidence="1">Uncharacterized protein</fullName>
    </submittedName>
</protein>
<proteinExistence type="predicted"/>
<dbReference type="RefSeq" id="WP_126127825.1">
    <property type="nucleotide sequence ID" value="NZ_CP034464.1"/>
</dbReference>
<dbReference type="OrthoDB" id="8779826at2"/>
<dbReference type="KEGG" id="upv:EJN92_10770"/>